<dbReference type="EMBL" id="CAKXAJ010006890">
    <property type="protein sequence ID" value="CAH2210198.1"/>
    <property type="molecule type" value="Genomic_DNA"/>
</dbReference>
<dbReference type="AlphaFoldDB" id="A0A8S4QHL9"/>
<dbReference type="PANTHER" id="PTHR33395:SF22">
    <property type="entry name" value="REVERSE TRANSCRIPTASE DOMAIN-CONTAINING PROTEIN"/>
    <property type="match status" value="1"/>
</dbReference>
<sequence>MAFAAWADARAQKAPDISTKKRDFNYAAKSYKKVLKKARFNRTNRIGAKLASYPRGSKAFWSLSKSVETNFCRPSLPPLLKPDGALAFTATEKANILATLFAENSRLDSGSASPPTLSPCDSVMAEIKIRQGEVLKVLRNLDVNKASGPDGIPAIVLRTCAAELSPVLTRLFRLSFKNARIPKAWKVANVQPVPKKGSRADPANYRPTTSTTGL</sequence>
<organism evidence="2 3">
    <name type="scientific">Pararge aegeria aegeria</name>
    <dbReference type="NCBI Taxonomy" id="348720"/>
    <lineage>
        <taxon>Eukaryota</taxon>
        <taxon>Metazoa</taxon>
        <taxon>Ecdysozoa</taxon>
        <taxon>Arthropoda</taxon>
        <taxon>Hexapoda</taxon>
        <taxon>Insecta</taxon>
        <taxon>Pterygota</taxon>
        <taxon>Neoptera</taxon>
        <taxon>Endopterygota</taxon>
        <taxon>Lepidoptera</taxon>
        <taxon>Glossata</taxon>
        <taxon>Ditrysia</taxon>
        <taxon>Papilionoidea</taxon>
        <taxon>Nymphalidae</taxon>
        <taxon>Satyrinae</taxon>
        <taxon>Satyrini</taxon>
        <taxon>Parargina</taxon>
        <taxon>Pararge</taxon>
    </lineage>
</organism>
<proteinExistence type="predicted"/>
<accession>A0A8S4QHL9</accession>
<dbReference type="OrthoDB" id="10065625at2759"/>
<evidence type="ECO:0000313" key="2">
    <source>
        <dbReference type="EMBL" id="CAH2210198.1"/>
    </source>
</evidence>
<evidence type="ECO:0000256" key="1">
    <source>
        <dbReference type="SAM" id="MobiDB-lite"/>
    </source>
</evidence>
<comment type="caution">
    <text evidence="2">The sequence shown here is derived from an EMBL/GenBank/DDBJ whole genome shotgun (WGS) entry which is preliminary data.</text>
</comment>
<protein>
    <submittedName>
        <fullName evidence="2">Jg23746 protein</fullName>
    </submittedName>
</protein>
<name>A0A8S4QHL9_9NEOP</name>
<dbReference type="GO" id="GO:0061343">
    <property type="term" value="P:cell adhesion involved in heart morphogenesis"/>
    <property type="evidence" value="ECO:0007669"/>
    <property type="project" value="TreeGrafter"/>
</dbReference>
<reference evidence="2" key="1">
    <citation type="submission" date="2022-03" db="EMBL/GenBank/DDBJ databases">
        <authorList>
            <person name="Lindestad O."/>
        </authorList>
    </citation>
    <scope>NUCLEOTIDE SEQUENCE</scope>
</reference>
<dbReference type="GO" id="GO:0007508">
    <property type="term" value="P:larval heart development"/>
    <property type="evidence" value="ECO:0007669"/>
    <property type="project" value="TreeGrafter"/>
</dbReference>
<dbReference type="PANTHER" id="PTHR33395">
    <property type="entry name" value="TRANSCRIPTASE, PUTATIVE-RELATED-RELATED"/>
    <property type="match status" value="1"/>
</dbReference>
<dbReference type="Proteomes" id="UP000838756">
    <property type="component" value="Unassembled WGS sequence"/>
</dbReference>
<dbReference type="GO" id="GO:0031012">
    <property type="term" value="C:extracellular matrix"/>
    <property type="evidence" value="ECO:0007669"/>
    <property type="project" value="TreeGrafter"/>
</dbReference>
<gene>
    <name evidence="2" type="primary">jg23746</name>
    <name evidence="2" type="ORF">PAEG_LOCUS2109</name>
</gene>
<keyword evidence="3" id="KW-1185">Reference proteome</keyword>
<evidence type="ECO:0000313" key="3">
    <source>
        <dbReference type="Proteomes" id="UP000838756"/>
    </source>
</evidence>
<feature type="region of interest" description="Disordered" evidence="1">
    <location>
        <begin position="193"/>
        <end position="214"/>
    </location>
</feature>